<evidence type="ECO:0000313" key="2">
    <source>
        <dbReference type="Proteomes" id="UP000708208"/>
    </source>
</evidence>
<dbReference type="Proteomes" id="UP000708208">
    <property type="component" value="Unassembled WGS sequence"/>
</dbReference>
<comment type="caution">
    <text evidence="1">The sequence shown here is derived from an EMBL/GenBank/DDBJ whole genome shotgun (WGS) entry which is preliminary data.</text>
</comment>
<protein>
    <submittedName>
        <fullName evidence="1">Uncharacterized protein</fullName>
    </submittedName>
</protein>
<reference evidence="1" key="1">
    <citation type="submission" date="2021-06" db="EMBL/GenBank/DDBJ databases">
        <authorList>
            <person name="Hodson N. C."/>
            <person name="Mongue J. A."/>
            <person name="Jaron S. K."/>
        </authorList>
    </citation>
    <scope>NUCLEOTIDE SEQUENCE</scope>
</reference>
<dbReference type="EMBL" id="CAJVCH010334497">
    <property type="protein sequence ID" value="CAG7815056.1"/>
    <property type="molecule type" value="Genomic_DNA"/>
</dbReference>
<keyword evidence="2" id="KW-1185">Reference proteome</keyword>
<evidence type="ECO:0000313" key="1">
    <source>
        <dbReference type="EMBL" id="CAG7815056.1"/>
    </source>
</evidence>
<accession>A0A8J2KCB0</accession>
<organism evidence="1 2">
    <name type="scientific">Allacma fusca</name>
    <dbReference type="NCBI Taxonomy" id="39272"/>
    <lineage>
        <taxon>Eukaryota</taxon>
        <taxon>Metazoa</taxon>
        <taxon>Ecdysozoa</taxon>
        <taxon>Arthropoda</taxon>
        <taxon>Hexapoda</taxon>
        <taxon>Collembola</taxon>
        <taxon>Symphypleona</taxon>
        <taxon>Sminthuridae</taxon>
        <taxon>Allacma</taxon>
    </lineage>
</organism>
<sequence length="88" mass="10041">MGKTRAFLLNDVQTWKAAYSQAELSQHPGKVLASTLKNKSIIFGSGNPEIKNFMTKVLNDDKSLHEFVEIIKNLTKNRSMLELVFCRR</sequence>
<proteinExistence type="predicted"/>
<gene>
    <name evidence="1" type="ORF">AFUS01_LOCUS25759</name>
</gene>
<name>A0A8J2KCB0_9HEXA</name>
<dbReference type="AlphaFoldDB" id="A0A8J2KCB0"/>